<reference evidence="3" key="1">
    <citation type="submission" date="2019-03" db="EMBL/GenBank/DDBJ databases">
        <title>Long read genome sequence of the mycoparasitic Pythium oligandrum ATCC 38472 isolated from sugarbeet rhizosphere.</title>
        <authorList>
            <person name="Gaulin E."/>
        </authorList>
    </citation>
    <scope>NUCLEOTIDE SEQUENCE</scope>
    <source>
        <strain evidence="3">ATCC 38472_TT</strain>
    </source>
</reference>
<evidence type="ECO:0000313" key="4">
    <source>
        <dbReference type="Proteomes" id="UP000794436"/>
    </source>
</evidence>
<feature type="region of interest" description="Disordered" evidence="1">
    <location>
        <begin position="474"/>
        <end position="505"/>
    </location>
</feature>
<keyword evidence="2" id="KW-0472">Membrane</keyword>
<dbReference type="Proteomes" id="UP000794436">
    <property type="component" value="Unassembled WGS sequence"/>
</dbReference>
<evidence type="ECO:0000256" key="2">
    <source>
        <dbReference type="SAM" id="Phobius"/>
    </source>
</evidence>
<feature type="region of interest" description="Disordered" evidence="1">
    <location>
        <begin position="276"/>
        <end position="301"/>
    </location>
</feature>
<dbReference type="AlphaFoldDB" id="A0A8K1CKF6"/>
<sequence length="505" mass="54862">MASRRIKMTGFKRVAVVSTVALVGVISGPRLVHAAVSTDPHTDDVTYCWKVGASVYTSDLNASVPVEEGSYEDCALALSLTLSKTSFYVNEAVDVKWTATTRIGEDGLLEPNIFDEEELYTAEDRVSHSMCEIVRSRVYKCLSPTNCDPVTGLSELIDTIPNRAGNFSSGRASFSSDRLILPETGAITILAHVMLPGADPETTRYDFAVYKTVQVEERPAVTPVITQPSEALDQSNTSDAEKESMSTKSVGIISICGIVAIAMVGIGFVTMKKIRADDPRSKKNDEGPAGGRRRQDGNSAVDDNFAMLSMDEHMMQSRRPQGNGFLTALARAPGSRPEEDSKKSKQKPVPFVGPVCRQSHQFNAAHPGDALSELSDDSIVDHGNPSSMRHDGMYMEMPHPVSSLHDPATAPSKIYFNDISEDAILEDESGAPNNRRQGMTVAERLKAGNFGLPSDRLSGKPDWRHSNKLTFDDLRASSTSSQGTLRLSDLESRRKGSGGPKARYL</sequence>
<dbReference type="EMBL" id="SPLM01000038">
    <property type="protein sequence ID" value="TMW65256.1"/>
    <property type="molecule type" value="Genomic_DNA"/>
</dbReference>
<keyword evidence="2" id="KW-0812">Transmembrane</keyword>
<dbReference type="OrthoDB" id="160910at2759"/>
<evidence type="ECO:0000313" key="3">
    <source>
        <dbReference type="EMBL" id="TMW65256.1"/>
    </source>
</evidence>
<feature type="transmembrane region" description="Helical" evidence="2">
    <location>
        <begin position="250"/>
        <end position="271"/>
    </location>
</feature>
<feature type="compositionally biased region" description="Polar residues" evidence="1">
    <location>
        <begin position="476"/>
        <end position="485"/>
    </location>
</feature>
<accession>A0A8K1CKF6</accession>
<feature type="region of interest" description="Disordered" evidence="1">
    <location>
        <begin position="221"/>
        <end position="246"/>
    </location>
</feature>
<proteinExistence type="predicted"/>
<name>A0A8K1CKF6_PYTOL</name>
<evidence type="ECO:0000256" key="1">
    <source>
        <dbReference type="SAM" id="MobiDB-lite"/>
    </source>
</evidence>
<keyword evidence="4" id="KW-1185">Reference proteome</keyword>
<protein>
    <submittedName>
        <fullName evidence="3">Uncharacterized protein</fullName>
    </submittedName>
</protein>
<gene>
    <name evidence="3" type="ORF">Poli38472_009423</name>
</gene>
<feature type="compositionally biased region" description="Basic and acidic residues" evidence="1">
    <location>
        <begin position="276"/>
        <end position="286"/>
    </location>
</feature>
<organism evidence="3 4">
    <name type="scientific">Pythium oligandrum</name>
    <name type="common">Mycoparasitic fungus</name>
    <dbReference type="NCBI Taxonomy" id="41045"/>
    <lineage>
        <taxon>Eukaryota</taxon>
        <taxon>Sar</taxon>
        <taxon>Stramenopiles</taxon>
        <taxon>Oomycota</taxon>
        <taxon>Peronosporomycetes</taxon>
        <taxon>Pythiales</taxon>
        <taxon>Pythiaceae</taxon>
        <taxon>Pythium</taxon>
    </lineage>
</organism>
<feature type="compositionally biased region" description="Polar residues" evidence="1">
    <location>
        <begin position="224"/>
        <end position="238"/>
    </location>
</feature>
<keyword evidence="2" id="KW-1133">Transmembrane helix</keyword>
<comment type="caution">
    <text evidence="3">The sequence shown here is derived from an EMBL/GenBank/DDBJ whole genome shotgun (WGS) entry which is preliminary data.</text>
</comment>